<reference evidence="1" key="1">
    <citation type="submission" date="2017-05" db="UniProtKB">
        <authorList>
            <consortium name="EnsemblMetazoa"/>
        </authorList>
    </citation>
    <scope>IDENTIFICATION</scope>
</reference>
<dbReference type="EnsemblMetazoa" id="Aqu2.1.36987_001">
    <property type="protein sequence ID" value="Aqu2.1.36987_001"/>
    <property type="gene ID" value="Aqu2.1.36987"/>
</dbReference>
<evidence type="ECO:0000313" key="1">
    <source>
        <dbReference type="EnsemblMetazoa" id="Aqu2.1.36987_001"/>
    </source>
</evidence>
<sequence>MIFIVIAIFGNEFTNSAHMSNAMHNLDGEKERKMETRVISHSVYSLDLCTEKGASSSVLALPLTPQDFHLHKSAFRNSIHLQYGWNIPDAPSDCT</sequence>
<organism evidence="1">
    <name type="scientific">Amphimedon queenslandica</name>
    <name type="common">Sponge</name>
    <dbReference type="NCBI Taxonomy" id="400682"/>
    <lineage>
        <taxon>Eukaryota</taxon>
        <taxon>Metazoa</taxon>
        <taxon>Porifera</taxon>
        <taxon>Demospongiae</taxon>
        <taxon>Heteroscleromorpha</taxon>
        <taxon>Haplosclerida</taxon>
        <taxon>Niphatidae</taxon>
        <taxon>Amphimedon</taxon>
    </lineage>
</organism>
<proteinExistence type="predicted"/>
<accession>A0A1X7VBT1</accession>
<name>A0A1X7VBT1_AMPQE</name>
<dbReference type="AlphaFoldDB" id="A0A1X7VBT1"/>
<protein>
    <submittedName>
        <fullName evidence="1">Uncharacterized protein</fullName>
    </submittedName>
</protein>
<dbReference type="InParanoid" id="A0A1X7VBT1"/>